<keyword evidence="1" id="KW-0812">Transmembrane</keyword>
<evidence type="ECO:0000256" key="1">
    <source>
        <dbReference type="SAM" id="Phobius"/>
    </source>
</evidence>
<dbReference type="RefSeq" id="WP_169153310.1">
    <property type="nucleotide sequence ID" value="NZ_CAWPJE010000205.1"/>
</dbReference>
<dbReference type="Proteomes" id="UP000718564">
    <property type="component" value="Unassembled WGS sequence"/>
</dbReference>
<accession>A0ABX1P1R1</accession>
<dbReference type="EMBL" id="QMEB01000002">
    <property type="protein sequence ID" value="NMG18023.1"/>
    <property type="molecule type" value="Genomic_DNA"/>
</dbReference>
<gene>
    <name evidence="2" type="ORF">DP116_00645</name>
</gene>
<keyword evidence="1" id="KW-0472">Membrane</keyword>
<proteinExistence type="predicted"/>
<organism evidence="2 3">
    <name type="scientific">Brasilonema bromeliae SPC951</name>
    <dbReference type="NCBI Taxonomy" id="385972"/>
    <lineage>
        <taxon>Bacteria</taxon>
        <taxon>Bacillati</taxon>
        <taxon>Cyanobacteriota</taxon>
        <taxon>Cyanophyceae</taxon>
        <taxon>Nostocales</taxon>
        <taxon>Scytonemataceae</taxon>
        <taxon>Brasilonema</taxon>
        <taxon>Bromeliae group (in: Brasilonema)</taxon>
    </lineage>
</organism>
<keyword evidence="3" id="KW-1185">Reference proteome</keyword>
<sequence length="272" mass="30538">MNDQEMKGKISRERDYLLQRLWDARVIVSLVLIAVLVRVGYGDNRLAPTQVVNTYDVTTKTNNFIGETVTVRSQPIKKVGLASFTVTDQRLLGGEPVVVVNASGLAFDLPTDSDTRVQVTGDVRNLDIPNIERDYNLNLQDEFYKDYINKPAIIAKSILLAPRVGQITKNPRKYYGTKVAVMGNVDNIQSPVLFTLNESYSLGADNLLVLFVATPKRVINKGQTVGMVGVVRPFVVADIERDYGITWDERVRRQLEADYRNKPVFVADTIYP</sequence>
<name>A0ABX1P1R1_9CYAN</name>
<feature type="transmembrane region" description="Helical" evidence="1">
    <location>
        <begin position="21"/>
        <end position="41"/>
    </location>
</feature>
<reference evidence="2 3" key="1">
    <citation type="submission" date="2018-06" db="EMBL/GenBank/DDBJ databases">
        <title>Comparative genomics of Brasilonema spp. strains.</title>
        <authorList>
            <person name="Alvarenga D.O."/>
            <person name="Fiore M.F."/>
            <person name="Varani A.M."/>
        </authorList>
    </citation>
    <scope>NUCLEOTIDE SEQUENCE [LARGE SCALE GENOMIC DNA]</scope>
    <source>
        <strain evidence="2 3">SPC951</strain>
    </source>
</reference>
<comment type="caution">
    <text evidence="2">The sequence shown here is derived from an EMBL/GenBank/DDBJ whole genome shotgun (WGS) entry which is preliminary data.</text>
</comment>
<evidence type="ECO:0000313" key="2">
    <source>
        <dbReference type="EMBL" id="NMG18023.1"/>
    </source>
</evidence>
<evidence type="ECO:0000313" key="3">
    <source>
        <dbReference type="Proteomes" id="UP000718564"/>
    </source>
</evidence>
<keyword evidence="1" id="KW-1133">Transmembrane helix</keyword>
<protein>
    <submittedName>
        <fullName evidence="2">Uncharacterized protein</fullName>
    </submittedName>
</protein>